<dbReference type="Gene3D" id="3.40.50.1820">
    <property type="entry name" value="alpha/beta hydrolase"/>
    <property type="match status" value="2"/>
</dbReference>
<dbReference type="PRINTS" id="PR00724">
    <property type="entry name" value="CRBOXYPTASEC"/>
</dbReference>
<name>A0ABD0VM58_DENTH</name>
<dbReference type="EMBL" id="JANQDX010000004">
    <property type="protein sequence ID" value="KAL0926134.1"/>
    <property type="molecule type" value="Genomic_DNA"/>
</dbReference>
<evidence type="ECO:0000256" key="1">
    <source>
        <dbReference type="ARBA" id="ARBA00009431"/>
    </source>
</evidence>
<evidence type="ECO:0000256" key="2">
    <source>
        <dbReference type="ARBA" id="ARBA00023180"/>
    </source>
</evidence>
<dbReference type="SUPFAM" id="SSF53474">
    <property type="entry name" value="alpha/beta-Hydrolases"/>
    <property type="match status" value="2"/>
</dbReference>
<comment type="caution">
    <text evidence="3">The sequence shown here is derived from an EMBL/GenBank/DDBJ whole genome shotgun (WGS) entry which is preliminary data.</text>
</comment>
<accession>A0ABD0VM58</accession>
<dbReference type="Gene3D" id="3.40.50.12670">
    <property type="match status" value="2"/>
</dbReference>
<evidence type="ECO:0000313" key="3">
    <source>
        <dbReference type="EMBL" id="KAL0926134.1"/>
    </source>
</evidence>
<dbReference type="FunFam" id="3.40.50.1820:FF:000072">
    <property type="entry name" value="Serine carboxypeptidase-like 19"/>
    <property type="match status" value="2"/>
</dbReference>
<dbReference type="PANTHER" id="PTHR11802:SF461">
    <property type="entry name" value="OS02G0687900 PROTEIN"/>
    <property type="match status" value="1"/>
</dbReference>
<dbReference type="InterPro" id="IPR029058">
    <property type="entry name" value="AB_hydrolase_fold"/>
</dbReference>
<keyword evidence="2" id="KW-0325">Glycoprotein</keyword>
<dbReference type="PANTHER" id="PTHR11802">
    <property type="entry name" value="SERINE PROTEASE FAMILY S10 SERINE CARBOXYPEPTIDASE"/>
    <property type="match status" value="1"/>
</dbReference>
<gene>
    <name evidence="3" type="ORF">M5K25_004528</name>
</gene>
<keyword evidence="4" id="KW-1185">Reference proteome</keyword>
<organism evidence="3 4">
    <name type="scientific">Dendrobium thyrsiflorum</name>
    <name type="common">Pinecone-like raceme dendrobium</name>
    <name type="synonym">Orchid</name>
    <dbReference type="NCBI Taxonomy" id="117978"/>
    <lineage>
        <taxon>Eukaryota</taxon>
        <taxon>Viridiplantae</taxon>
        <taxon>Streptophyta</taxon>
        <taxon>Embryophyta</taxon>
        <taxon>Tracheophyta</taxon>
        <taxon>Spermatophyta</taxon>
        <taxon>Magnoliopsida</taxon>
        <taxon>Liliopsida</taxon>
        <taxon>Asparagales</taxon>
        <taxon>Orchidaceae</taxon>
        <taxon>Epidendroideae</taxon>
        <taxon>Malaxideae</taxon>
        <taxon>Dendrobiinae</taxon>
        <taxon>Dendrobium</taxon>
    </lineage>
</organism>
<dbReference type="InterPro" id="IPR001563">
    <property type="entry name" value="Peptidase_S10"/>
</dbReference>
<comment type="similarity">
    <text evidence="1">Belongs to the peptidase S10 family.</text>
</comment>
<reference evidence="3 4" key="1">
    <citation type="journal article" date="2024" name="Plant Biotechnol. J.">
        <title>Dendrobium thyrsiflorum genome and its molecular insights into genes involved in important horticultural traits.</title>
        <authorList>
            <person name="Chen B."/>
            <person name="Wang J.Y."/>
            <person name="Zheng P.J."/>
            <person name="Li K.L."/>
            <person name="Liang Y.M."/>
            <person name="Chen X.F."/>
            <person name="Zhang C."/>
            <person name="Zhao X."/>
            <person name="He X."/>
            <person name="Zhang G.Q."/>
            <person name="Liu Z.J."/>
            <person name="Xu Q."/>
        </authorList>
    </citation>
    <scope>NUCLEOTIDE SEQUENCE [LARGE SCALE GENOMIC DNA]</scope>
    <source>
        <strain evidence="3">GZMU011</strain>
    </source>
</reference>
<proteinExistence type="inferred from homology"/>
<protein>
    <submittedName>
        <fullName evidence="3">Uncharacterized protein</fullName>
    </submittedName>
</protein>
<dbReference type="Proteomes" id="UP001552299">
    <property type="component" value="Unassembled WGS sequence"/>
</dbReference>
<dbReference type="InterPro" id="IPR033124">
    <property type="entry name" value="Ser_caboxypep_his_AS"/>
</dbReference>
<sequence>MSTSRHQLPLLLDSALCLLLFFIFISSSFSAFNKITHLPGFDGPLPFRLETGYVTMNEKSGAELFYYFVESERNPGEDPLLLWLLGGPGCSAINGMTLDMGPLRFKLDDFDGQLPNLYANPFAWTKISNMIFVDWPIGTGFSYSKTAQDYTTEDINGTEFIYKFLRKWLLDHPSFLSNPFYMGGDSYGGKIAVLVAHKIVEGNEGGQEPLINFKGYLVGNAATGEKVDTSSQVPHAYGLGIISTELYQMIMANCAGEDFKQPHNMLCANHLDTFNGFLSEINSYSILDPDCSDEPPSTNEMPAAIRSLKENPEEFLTLLSSSVPDISCITGDLLANYWGNHHLVKETLHVKEGTIKRFHRCDFNVNTYHYTRSIPSSVPYHFNLITRGFRALVYSGDHDLRIPFLGTLEWIKSLNFSVLEPWRSWHAGGQVAGYTILFSNNLTFATVKGGSHAAPGKMPLECFGKENQVGFLSLRACLVRLITHLPGFNGSLPFYLETGYVTVNEKSGAELFYYFVESDRKPKDDPLILWLVGGPYCSGFLGFALEIGPLKFNVKAYDGTLPTLISNPYSWTKISSIIFLDWPVGTGFSFSTSMMDYHTDDVQSAKQIYKFLIKWLLAHPSFQSNPFYVGGDSYGGKMVPLLALEIVQGNEDFQQPFVNLKGYLVGNPVTGERIDISTEAPHAHGLGIISHELFELIQINCVGEDYLNPKSAGCEANLKVLDGFLSEINMHDILEPKCADDSPIRRKLGWGNRSIKKKSFEFHYSLSMPDIDCANDRNLSYYWSNDNLTKEALHIKEGTVEEWHRCKEYLNNYTVSIPSCVPHHLNLTSRGYRALVYSGDHDLDVPFISTLEWIRSLNFSIIDNWRSWRAGGQVAGYTMMFSNNLTFATVKGGSHTVPNDMPLQCFVMFERWISHKLL</sequence>
<dbReference type="Pfam" id="PF00450">
    <property type="entry name" value="Peptidase_S10"/>
    <property type="match status" value="2"/>
</dbReference>
<dbReference type="PROSITE" id="PS00560">
    <property type="entry name" value="CARBOXYPEPT_SER_HIS"/>
    <property type="match status" value="2"/>
</dbReference>
<evidence type="ECO:0000313" key="4">
    <source>
        <dbReference type="Proteomes" id="UP001552299"/>
    </source>
</evidence>
<dbReference type="AlphaFoldDB" id="A0ABD0VM58"/>
<dbReference type="FunFam" id="3.40.50.12670:FF:000002">
    <property type="entry name" value="Carboxypeptidase"/>
    <property type="match status" value="2"/>
</dbReference>